<dbReference type="SUPFAM" id="SSF100950">
    <property type="entry name" value="NagB/RpiA/CoA transferase-like"/>
    <property type="match status" value="1"/>
</dbReference>
<comment type="function">
    <text evidence="2 8">Hydrolysis of 6-phosphogluconolactone to 6-phosphogluconate.</text>
</comment>
<dbReference type="InterPro" id="IPR039104">
    <property type="entry name" value="6PGL"/>
</dbReference>
<evidence type="ECO:0000313" key="11">
    <source>
        <dbReference type="Proteomes" id="UP000028058"/>
    </source>
</evidence>
<evidence type="ECO:0000256" key="4">
    <source>
        <dbReference type="ARBA" id="ARBA00010662"/>
    </source>
</evidence>
<dbReference type="Proteomes" id="UP000028058">
    <property type="component" value="Unassembled WGS sequence"/>
</dbReference>
<evidence type="ECO:0000256" key="3">
    <source>
        <dbReference type="ARBA" id="ARBA00004961"/>
    </source>
</evidence>
<evidence type="ECO:0000259" key="9">
    <source>
        <dbReference type="Pfam" id="PF01182"/>
    </source>
</evidence>
<evidence type="ECO:0000256" key="2">
    <source>
        <dbReference type="ARBA" id="ARBA00002681"/>
    </source>
</evidence>
<dbReference type="GO" id="GO:0006098">
    <property type="term" value="P:pentose-phosphate shunt"/>
    <property type="evidence" value="ECO:0007669"/>
    <property type="project" value="UniProtKB-UniPathway"/>
</dbReference>
<dbReference type="GO" id="GO:0005975">
    <property type="term" value="P:carbohydrate metabolic process"/>
    <property type="evidence" value="ECO:0007669"/>
    <property type="project" value="UniProtKB-UniRule"/>
</dbReference>
<dbReference type="CDD" id="cd01400">
    <property type="entry name" value="6PGL"/>
    <property type="match status" value="1"/>
</dbReference>
<dbReference type="EMBL" id="JNAD02000001">
    <property type="protein sequence ID" value="RKM99303.1"/>
    <property type="molecule type" value="Genomic_DNA"/>
</dbReference>
<dbReference type="OrthoDB" id="9810967at2"/>
<evidence type="ECO:0000313" key="10">
    <source>
        <dbReference type="EMBL" id="RKM99303.1"/>
    </source>
</evidence>
<reference evidence="10 11" key="1">
    <citation type="journal article" date="2014" name="Genome Announc.">
        <title>Draft Genome Sequence of Streptomyces fradiae ATCC 19609, a Strain Highly Sensitive to Antibiotics.</title>
        <authorList>
            <person name="Bekker O.B."/>
            <person name="Klimina K.M."/>
            <person name="Vatlin A.A."/>
            <person name="Zakharevich N.V."/>
            <person name="Kasianov A.S."/>
            <person name="Danilenko V.N."/>
        </authorList>
    </citation>
    <scope>NUCLEOTIDE SEQUENCE [LARGE SCALE GENOMIC DNA]</scope>
    <source>
        <strain evidence="10 11">ATCC 19609</strain>
    </source>
</reference>
<organism evidence="10 11">
    <name type="scientific">Streptomyces xinghaiensis</name>
    <dbReference type="NCBI Taxonomy" id="1038928"/>
    <lineage>
        <taxon>Bacteria</taxon>
        <taxon>Bacillati</taxon>
        <taxon>Actinomycetota</taxon>
        <taxon>Actinomycetes</taxon>
        <taxon>Kitasatosporales</taxon>
        <taxon>Streptomycetaceae</taxon>
        <taxon>Streptomyces</taxon>
    </lineage>
</organism>
<keyword evidence="11" id="KW-1185">Reference proteome</keyword>
<evidence type="ECO:0000256" key="8">
    <source>
        <dbReference type="RuleBase" id="RU365095"/>
    </source>
</evidence>
<name>A0A420VAE7_9ACTN</name>
<evidence type="ECO:0000256" key="5">
    <source>
        <dbReference type="ARBA" id="ARBA00013198"/>
    </source>
</evidence>
<dbReference type="InterPro" id="IPR006148">
    <property type="entry name" value="Glc/Gal-6P_isomerase"/>
</dbReference>
<comment type="catalytic activity">
    <reaction evidence="1 8">
        <text>6-phospho-D-glucono-1,5-lactone + H2O = 6-phospho-D-gluconate + H(+)</text>
        <dbReference type="Rhea" id="RHEA:12556"/>
        <dbReference type="ChEBI" id="CHEBI:15377"/>
        <dbReference type="ChEBI" id="CHEBI:15378"/>
        <dbReference type="ChEBI" id="CHEBI:57955"/>
        <dbReference type="ChEBI" id="CHEBI:58759"/>
        <dbReference type="EC" id="3.1.1.31"/>
    </reaction>
</comment>
<dbReference type="EC" id="3.1.1.31" evidence="5 8"/>
<dbReference type="Gene3D" id="3.40.50.1360">
    <property type="match status" value="1"/>
</dbReference>
<dbReference type="GO" id="GO:0017057">
    <property type="term" value="F:6-phosphogluconolactonase activity"/>
    <property type="evidence" value="ECO:0007669"/>
    <property type="project" value="UniProtKB-UniRule"/>
</dbReference>
<dbReference type="AlphaFoldDB" id="A0A420VAE7"/>
<dbReference type="UniPathway" id="UPA00115">
    <property type="reaction ID" value="UER00409"/>
</dbReference>
<comment type="caution">
    <text evidence="10">The sequence shown here is derived from an EMBL/GenBank/DDBJ whole genome shotgun (WGS) entry which is preliminary data.</text>
</comment>
<sequence length="260" mass="27130">MSAPQIVVHRDKELMAGAAAARLITKIVDAQSARGSASVVLTGGRNGNGLLAALAGSPARDAVDWSRIDLWWGDERFLPANDPERNEAQARQALLDALPLDPARVHPMAASDGPHGADVDDAAAAYAAELDRATTPEDHGPVPAFDVLMLGVGPDTHVASLFPELSAVRETERTVVGVHGAPKPPPTRISLTLPAIRAAREVWLLAAGEDKARAVALALSGAGEIQVPAAGAYGTRRTLWLLDRAAAAGLPREMYPPASP</sequence>
<dbReference type="FunFam" id="3.40.50.1360:FF:000005">
    <property type="entry name" value="6-phosphogluconolactonase"/>
    <property type="match status" value="1"/>
</dbReference>
<dbReference type="NCBIfam" id="TIGR01198">
    <property type="entry name" value="pgl"/>
    <property type="match status" value="1"/>
</dbReference>
<dbReference type="InterPro" id="IPR005900">
    <property type="entry name" value="6-phosphogluconolactonase_DevB"/>
</dbReference>
<comment type="similarity">
    <text evidence="4 8">Belongs to the glucosamine/galactosamine-6-phosphate isomerase family. 6-phosphogluconolactonase subfamily.</text>
</comment>
<dbReference type="PANTHER" id="PTHR11054">
    <property type="entry name" value="6-PHOSPHOGLUCONOLACTONASE"/>
    <property type="match status" value="1"/>
</dbReference>
<dbReference type="PANTHER" id="PTHR11054:SF0">
    <property type="entry name" value="6-PHOSPHOGLUCONOLACTONASE"/>
    <property type="match status" value="1"/>
</dbReference>
<evidence type="ECO:0000256" key="6">
    <source>
        <dbReference type="ARBA" id="ARBA00020337"/>
    </source>
</evidence>
<accession>A0A420VAE7</accession>
<gene>
    <name evidence="8 10" type="primary">pgl</name>
    <name evidence="10" type="ORF">SFRA_003720</name>
</gene>
<comment type="pathway">
    <text evidence="3 8">Carbohydrate degradation; pentose phosphate pathway; D-ribulose 5-phosphate from D-glucose 6-phosphate (oxidative stage): step 2/3.</text>
</comment>
<dbReference type="Pfam" id="PF01182">
    <property type="entry name" value="Glucosamine_iso"/>
    <property type="match status" value="1"/>
</dbReference>
<keyword evidence="7 8" id="KW-0378">Hydrolase</keyword>
<dbReference type="RefSeq" id="WP_043463151.1">
    <property type="nucleotide sequence ID" value="NZ_CP134822.1"/>
</dbReference>
<evidence type="ECO:0000256" key="7">
    <source>
        <dbReference type="ARBA" id="ARBA00022801"/>
    </source>
</evidence>
<evidence type="ECO:0000256" key="1">
    <source>
        <dbReference type="ARBA" id="ARBA00000832"/>
    </source>
</evidence>
<feature type="domain" description="Glucosamine/galactosamine-6-phosphate isomerase" evidence="9">
    <location>
        <begin position="11"/>
        <end position="240"/>
    </location>
</feature>
<proteinExistence type="inferred from homology"/>
<protein>
    <recommendedName>
        <fullName evidence="6 8">6-phosphogluconolactonase</fullName>
        <shortName evidence="8">6PGL</shortName>
        <ecNumber evidence="5 8">3.1.1.31</ecNumber>
    </recommendedName>
</protein>
<dbReference type="InterPro" id="IPR037171">
    <property type="entry name" value="NagB/RpiA_transferase-like"/>
</dbReference>